<dbReference type="InterPro" id="IPR006427">
    <property type="entry name" value="Portal_HK97"/>
</dbReference>
<dbReference type="Proteomes" id="UP001165343">
    <property type="component" value="Unassembled WGS sequence"/>
</dbReference>
<gene>
    <name evidence="1" type="ORF">LZ519_11410</name>
</gene>
<evidence type="ECO:0000313" key="2">
    <source>
        <dbReference type="Proteomes" id="UP001165343"/>
    </source>
</evidence>
<accession>A0ABT0RI41</accession>
<name>A0ABT0RI41_9SPHN</name>
<dbReference type="NCBIfam" id="TIGR01537">
    <property type="entry name" value="portal_HK97"/>
    <property type="match status" value="1"/>
</dbReference>
<proteinExistence type="predicted"/>
<dbReference type="EMBL" id="JAMGBC010000001">
    <property type="protein sequence ID" value="MCL6679916.1"/>
    <property type="molecule type" value="Genomic_DNA"/>
</dbReference>
<dbReference type="RefSeq" id="WP_249868789.1">
    <property type="nucleotide sequence ID" value="NZ_JAMGBC010000001.1"/>
</dbReference>
<sequence length="371" mass="39782">MAWWFGRKSAPEPQRALVPAWLGASGGEGFARSYEAQFDEVYRNNPVGQRAVRLVAGMLGSLTVYSAEGDEAAAKLVDGALLEGIGAALLLHGNAYVQVLIDADEKPGELAMLRPERVSVEPDSNGWPIAYKYRAGGRTTRLAREDGLGRALVAHIRSLHPRDDHYGMGCLDAAIAAASVHNRASRWNKGLLDNAARPSGALTYEPADGALLSPDQFARLKSELESEFSGTQNAGRPLLLEGGLKWQALSLTPADMDFVALKEGAARDIALAFGVPPVLVGLPGDATYANAREAGRALYRQTILPMAARILDALSEMLSDWMGPVRLAVDTDQISELAEDRAKLWEQVGAAGFLSDSEKRAMLGFSAEKAE</sequence>
<evidence type="ECO:0000313" key="1">
    <source>
        <dbReference type="EMBL" id="MCL6679916.1"/>
    </source>
</evidence>
<dbReference type="Pfam" id="PF04860">
    <property type="entry name" value="Phage_portal"/>
    <property type="match status" value="1"/>
</dbReference>
<reference evidence="1" key="1">
    <citation type="submission" date="2022-05" db="EMBL/GenBank/DDBJ databases">
        <authorList>
            <person name="Jo J.-H."/>
            <person name="Im W.-T."/>
        </authorList>
    </citation>
    <scope>NUCLEOTIDE SEQUENCE</scope>
    <source>
        <strain evidence="1">RG327</strain>
    </source>
</reference>
<comment type="caution">
    <text evidence="1">The sequence shown here is derived from an EMBL/GenBank/DDBJ whole genome shotgun (WGS) entry which is preliminary data.</text>
</comment>
<organism evidence="1 2">
    <name type="scientific">Sphingomonas anseongensis</name>
    <dbReference type="NCBI Taxonomy" id="2908207"/>
    <lineage>
        <taxon>Bacteria</taxon>
        <taxon>Pseudomonadati</taxon>
        <taxon>Pseudomonadota</taxon>
        <taxon>Alphaproteobacteria</taxon>
        <taxon>Sphingomonadales</taxon>
        <taxon>Sphingomonadaceae</taxon>
        <taxon>Sphingomonas</taxon>
    </lineage>
</organism>
<dbReference type="InterPro" id="IPR006944">
    <property type="entry name" value="Phage/GTA_portal"/>
</dbReference>
<keyword evidence="2" id="KW-1185">Reference proteome</keyword>
<protein>
    <submittedName>
        <fullName evidence="1">Phage portal protein</fullName>
    </submittedName>
</protein>